<gene>
    <name evidence="2" type="ORF">ABT39_MTgene2909</name>
</gene>
<sequence length="52" mass="6075">MEMLRQLRLVIPFQLMLLIFMIWEMILVLLFLIKLGMLGKLLIGIMLSIGVD</sequence>
<accession>A0A117NIB1</accession>
<dbReference type="AlphaFoldDB" id="A0A117NIB1"/>
<keyword evidence="1" id="KW-0812">Transmembrane</keyword>
<protein>
    <submittedName>
        <fullName evidence="2">Uncharacterized protein</fullName>
    </submittedName>
</protein>
<evidence type="ECO:0000256" key="1">
    <source>
        <dbReference type="SAM" id="Phobius"/>
    </source>
</evidence>
<name>A0A117NIB1_PICGL</name>
<comment type="caution">
    <text evidence="2">The sequence shown here is derived from an EMBL/GenBank/DDBJ whole genome shotgun (WGS) entry which is preliminary data.</text>
</comment>
<reference evidence="2" key="1">
    <citation type="journal article" date="2015" name="Genome Biol. Evol.">
        <title>Organellar Genomes of White Spruce (Picea glauca): Assembly and Annotation.</title>
        <authorList>
            <person name="Jackman S.D."/>
            <person name="Warren R.L."/>
            <person name="Gibb E.A."/>
            <person name="Vandervalk B.P."/>
            <person name="Mohamadi H."/>
            <person name="Chu J."/>
            <person name="Raymond A."/>
            <person name="Pleasance S."/>
            <person name="Coope R."/>
            <person name="Wildung M.R."/>
            <person name="Ritland C.E."/>
            <person name="Bousquet J."/>
            <person name="Jones S.J."/>
            <person name="Bohlmann J."/>
            <person name="Birol I."/>
        </authorList>
    </citation>
    <scope>NUCLEOTIDE SEQUENCE [LARGE SCALE GENOMIC DNA]</scope>
    <source>
        <tissue evidence="2">Flushing bud</tissue>
    </source>
</reference>
<evidence type="ECO:0000313" key="2">
    <source>
        <dbReference type="EMBL" id="KUM49683.1"/>
    </source>
</evidence>
<keyword evidence="1" id="KW-1133">Transmembrane helix</keyword>
<keyword evidence="1" id="KW-0472">Membrane</keyword>
<proteinExistence type="predicted"/>
<organism evidence="2">
    <name type="scientific">Picea glauca</name>
    <name type="common">White spruce</name>
    <name type="synonym">Pinus glauca</name>
    <dbReference type="NCBI Taxonomy" id="3330"/>
    <lineage>
        <taxon>Eukaryota</taxon>
        <taxon>Viridiplantae</taxon>
        <taxon>Streptophyta</taxon>
        <taxon>Embryophyta</taxon>
        <taxon>Tracheophyta</taxon>
        <taxon>Spermatophyta</taxon>
        <taxon>Pinopsida</taxon>
        <taxon>Pinidae</taxon>
        <taxon>Conifers I</taxon>
        <taxon>Pinales</taxon>
        <taxon>Pinaceae</taxon>
        <taxon>Picea</taxon>
    </lineage>
</organism>
<geneLocation type="mitochondrion" evidence="2"/>
<feature type="transmembrane region" description="Helical" evidence="1">
    <location>
        <begin position="12"/>
        <end position="33"/>
    </location>
</feature>
<dbReference type="EMBL" id="LKAM01000002">
    <property type="protein sequence ID" value="KUM49683.1"/>
    <property type="molecule type" value="Genomic_DNA"/>
</dbReference>
<keyword evidence="2" id="KW-0496">Mitochondrion</keyword>